<proteinExistence type="inferred from homology"/>
<comment type="subunit">
    <text evidence="5">Part of the 30S ribosomal subunit. Forms a tight heterodimer with protein bS6.</text>
</comment>
<dbReference type="HAMAP" id="MF_00270">
    <property type="entry name" value="Ribosomal_bS18"/>
    <property type="match status" value="1"/>
</dbReference>
<protein>
    <recommendedName>
        <fullName evidence="4 5">Small ribosomal subunit protein bS18</fullName>
    </recommendedName>
</protein>
<evidence type="ECO:0000256" key="3">
    <source>
        <dbReference type="ARBA" id="ARBA00023274"/>
    </source>
</evidence>
<dbReference type="Proteomes" id="UP000886819">
    <property type="component" value="Unassembled WGS sequence"/>
</dbReference>
<dbReference type="InterPro" id="IPR001648">
    <property type="entry name" value="Ribosomal_bS18"/>
</dbReference>
<evidence type="ECO:0000256" key="2">
    <source>
        <dbReference type="ARBA" id="ARBA00022980"/>
    </source>
</evidence>
<keyword evidence="2 5" id="KW-0689">Ribosomal protein</keyword>
<dbReference type="GO" id="GO:0006412">
    <property type="term" value="P:translation"/>
    <property type="evidence" value="ECO:0007669"/>
    <property type="project" value="UniProtKB-UniRule"/>
</dbReference>
<keyword evidence="5" id="KW-0699">rRNA-binding</keyword>
<dbReference type="AlphaFoldDB" id="A0A9D1CJ94"/>
<dbReference type="Pfam" id="PF01084">
    <property type="entry name" value="Ribosomal_S18"/>
    <property type="match status" value="1"/>
</dbReference>
<reference evidence="7" key="2">
    <citation type="journal article" date="2021" name="PeerJ">
        <title>Extensive microbial diversity within the chicken gut microbiome revealed by metagenomics and culture.</title>
        <authorList>
            <person name="Gilroy R."/>
            <person name="Ravi A."/>
            <person name="Getino M."/>
            <person name="Pursley I."/>
            <person name="Horton D.L."/>
            <person name="Alikhan N.F."/>
            <person name="Baker D."/>
            <person name="Gharbi K."/>
            <person name="Hall N."/>
            <person name="Watson M."/>
            <person name="Adriaenssens E.M."/>
            <person name="Foster-Nyarko E."/>
            <person name="Jarju S."/>
            <person name="Secka A."/>
            <person name="Antonio M."/>
            <person name="Oren A."/>
            <person name="Chaudhuri R.R."/>
            <person name="La Ragione R."/>
            <person name="Hildebrand F."/>
            <person name="Pallen M.J."/>
        </authorList>
    </citation>
    <scope>NUCLEOTIDE SEQUENCE</scope>
    <source>
        <strain evidence="7">ChiHile30-977</strain>
    </source>
</reference>
<gene>
    <name evidence="5" type="primary">rpsR</name>
    <name evidence="7" type="ORF">IAA66_10380</name>
</gene>
<dbReference type="PANTHER" id="PTHR13479:SF40">
    <property type="entry name" value="SMALL RIBOSOMAL SUBUNIT PROTEIN BS18M"/>
    <property type="match status" value="1"/>
</dbReference>
<dbReference type="PANTHER" id="PTHR13479">
    <property type="entry name" value="30S RIBOSOMAL PROTEIN S18"/>
    <property type="match status" value="1"/>
</dbReference>
<evidence type="ECO:0000256" key="5">
    <source>
        <dbReference type="HAMAP-Rule" id="MF_00270"/>
    </source>
</evidence>
<dbReference type="InterPro" id="IPR018275">
    <property type="entry name" value="Ribosomal_bS18_CS"/>
</dbReference>
<dbReference type="GO" id="GO:0003735">
    <property type="term" value="F:structural constituent of ribosome"/>
    <property type="evidence" value="ECO:0007669"/>
    <property type="project" value="InterPro"/>
</dbReference>
<dbReference type="InterPro" id="IPR036870">
    <property type="entry name" value="Ribosomal_bS18_sf"/>
</dbReference>
<keyword evidence="3 5" id="KW-0687">Ribonucleoprotein</keyword>
<evidence type="ECO:0000256" key="4">
    <source>
        <dbReference type="ARBA" id="ARBA00035141"/>
    </source>
</evidence>
<name>A0A9D1CJ94_9FIRM</name>
<dbReference type="GO" id="GO:0070181">
    <property type="term" value="F:small ribosomal subunit rRNA binding"/>
    <property type="evidence" value="ECO:0007669"/>
    <property type="project" value="TreeGrafter"/>
</dbReference>
<dbReference type="PRINTS" id="PR00974">
    <property type="entry name" value="RIBOSOMALS18"/>
</dbReference>
<comment type="caution">
    <text evidence="7">The sequence shown here is derived from an EMBL/GenBank/DDBJ whole genome shotgun (WGS) entry which is preliminary data.</text>
</comment>
<reference evidence="7" key="1">
    <citation type="submission" date="2020-10" db="EMBL/GenBank/DDBJ databases">
        <authorList>
            <person name="Gilroy R."/>
        </authorList>
    </citation>
    <scope>NUCLEOTIDE SEQUENCE</scope>
    <source>
        <strain evidence="7">ChiHile30-977</strain>
    </source>
</reference>
<evidence type="ECO:0000256" key="1">
    <source>
        <dbReference type="ARBA" id="ARBA00005589"/>
    </source>
</evidence>
<dbReference type="Gene3D" id="4.10.640.10">
    <property type="entry name" value="Ribosomal protein S18"/>
    <property type="match status" value="1"/>
</dbReference>
<accession>A0A9D1CJ94</accession>
<keyword evidence="5" id="KW-0694">RNA-binding</keyword>
<dbReference type="GO" id="GO:0022627">
    <property type="term" value="C:cytosolic small ribosomal subunit"/>
    <property type="evidence" value="ECO:0007669"/>
    <property type="project" value="TreeGrafter"/>
</dbReference>
<comment type="function">
    <text evidence="5">Binds as a heterodimer with protein bS6 to the central domain of the 16S rRNA, where it helps stabilize the platform of the 30S subunit.</text>
</comment>
<sequence length="85" mass="9973">MSEDRGDKGVRRPRGRKPRRKVCSFCVDKIEFIDYKDVGRIRRFTNERGKILPRRMTGNCAKHQRQLSEAIKRARAVALLPFTVE</sequence>
<dbReference type="PROSITE" id="PS00057">
    <property type="entry name" value="RIBOSOMAL_S18"/>
    <property type="match status" value="1"/>
</dbReference>
<organism evidence="7 8">
    <name type="scientific">Candidatus Avichristensenella intestinipullorum</name>
    <dbReference type="NCBI Taxonomy" id="2840693"/>
    <lineage>
        <taxon>Bacteria</taxon>
        <taxon>Bacillati</taxon>
        <taxon>Bacillota</taxon>
        <taxon>Clostridia</taxon>
        <taxon>Candidatus Avichristensenella</taxon>
    </lineage>
</organism>
<evidence type="ECO:0000313" key="7">
    <source>
        <dbReference type="EMBL" id="HIQ63966.1"/>
    </source>
</evidence>
<comment type="similarity">
    <text evidence="1 5 6">Belongs to the bacterial ribosomal protein bS18 family.</text>
</comment>
<dbReference type="EMBL" id="DVFI01000143">
    <property type="protein sequence ID" value="HIQ63966.1"/>
    <property type="molecule type" value="Genomic_DNA"/>
</dbReference>
<evidence type="ECO:0000256" key="6">
    <source>
        <dbReference type="RuleBase" id="RU003910"/>
    </source>
</evidence>
<dbReference type="SUPFAM" id="SSF46911">
    <property type="entry name" value="Ribosomal protein S18"/>
    <property type="match status" value="1"/>
</dbReference>
<dbReference type="NCBIfam" id="TIGR00165">
    <property type="entry name" value="S18"/>
    <property type="match status" value="1"/>
</dbReference>
<evidence type="ECO:0000313" key="8">
    <source>
        <dbReference type="Proteomes" id="UP000886819"/>
    </source>
</evidence>